<dbReference type="PROSITE" id="PS50835">
    <property type="entry name" value="IG_LIKE"/>
    <property type="match status" value="1"/>
</dbReference>
<organism evidence="2 3">
    <name type="scientific">Cirrhinus mrigala</name>
    <name type="common">Mrigala</name>
    <dbReference type="NCBI Taxonomy" id="683832"/>
    <lineage>
        <taxon>Eukaryota</taxon>
        <taxon>Metazoa</taxon>
        <taxon>Chordata</taxon>
        <taxon>Craniata</taxon>
        <taxon>Vertebrata</taxon>
        <taxon>Euteleostomi</taxon>
        <taxon>Actinopterygii</taxon>
        <taxon>Neopterygii</taxon>
        <taxon>Teleostei</taxon>
        <taxon>Ostariophysi</taxon>
        <taxon>Cypriniformes</taxon>
        <taxon>Cyprinidae</taxon>
        <taxon>Labeoninae</taxon>
        <taxon>Labeonini</taxon>
        <taxon>Cirrhinus</taxon>
    </lineage>
</organism>
<dbReference type="SMART" id="SM00409">
    <property type="entry name" value="IG"/>
    <property type="match status" value="1"/>
</dbReference>
<dbReference type="EMBL" id="JAMKFB020000001">
    <property type="protein sequence ID" value="KAL0204401.1"/>
    <property type="molecule type" value="Genomic_DNA"/>
</dbReference>
<dbReference type="SUPFAM" id="SSF48726">
    <property type="entry name" value="Immunoglobulin"/>
    <property type="match status" value="1"/>
</dbReference>
<dbReference type="InterPro" id="IPR007110">
    <property type="entry name" value="Ig-like_dom"/>
</dbReference>
<keyword evidence="3" id="KW-1185">Reference proteome</keyword>
<dbReference type="AlphaFoldDB" id="A0ABD0S112"/>
<evidence type="ECO:0000259" key="1">
    <source>
        <dbReference type="PROSITE" id="PS50835"/>
    </source>
</evidence>
<reference evidence="2 3" key="1">
    <citation type="submission" date="2024-05" db="EMBL/GenBank/DDBJ databases">
        <title>Genome sequencing and assembly of Indian major carp, Cirrhinus mrigala (Hamilton, 1822).</title>
        <authorList>
            <person name="Mohindra V."/>
            <person name="Chowdhury L.M."/>
            <person name="Lal K."/>
            <person name="Jena J.K."/>
        </authorList>
    </citation>
    <scope>NUCLEOTIDE SEQUENCE [LARGE SCALE GENOMIC DNA]</scope>
    <source>
        <strain evidence="2">CM1030</strain>
        <tissue evidence="2">Blood</tissue>
    </source>
</reference>
<comment type="caution">
    <text evidence="2">The sequence shown here is derived from an EMBL/GenBank/DDBJ whole genome shotgun (WGS) entry which is preliminary data.</text>
</comment>
<accession>A0ABD0S112</accession>
<dbReference type="Proteomes" id="UP001529510">
    <property type="component" value="Unassembled WGS sequence"/>
</dbReference>
<dbReference type="Pfam" id="PF07686">
    <property type="entry name" value="V-set"/>
    <property type="match status" value="1"/>
</dbReference>
<evidence type="ECO:0000313" key="3">
    <source>
        <dbReference type="Proteomes" id="UP001529510"/>
    </source>
</evidence>
<feature type="domain" description="Ig-like" evidence="1">
    <location>
        <begin position="1"/>
        <end position="112"/>
    </location>
</feature>
<dbReference type="InterPro" id="IPR003599">
    <property type="entry name" value="Ig_sub"/>
</dbReference>
<feature type="non-terminal residue" evidence="2">
    <location>
        <position position="1"/>
    </location>
</feature>
<dbReference type="Gene3D" id="2.60.40.10">
    <property type="entry name" value="Immunoglobulins"/>
    <property type="match status" value="1"/>
</dbReference>
<sequence>PEFFTDNVDAFEGDDVTLECFGNIPKNKPWEDIYIQWLKDDREILRLSSGKVDVSIDYSILKLPPKHDISRGIFSLSITSVSVFDQGVYQCRYKGTDFEAPRSGFPETYTLTVW</sequence>
<name>A0ABD0S112_CIRMR</name>
<dbReference type="InterPro" id="IPR013783">
    <property type="entry name" value="Ig-like_fold"/>
</dbReference>
<dbReference type="InterPro" id="IPR036179">
    <property type="entry name" value="Ig-like_dom_sf"/>
</dbReference>
<protein>
    <recommendedName>
        <fullName evidence="1">Ig-like domain-containing protein</fullName>
    </recommendedName>
</protein>
<feature type="non-terminal residue" evidence="2">
    <location>
        <position position="114"/>
    </location>
</feature>
<gene>
    <name evidence="2" type="ORF">M9458_002419</name>
</gene>
<evidence type="ECO:0000313" key="2">
    <source>
        <dbReference type="EMBL" id="KAL0204401.1"/>
    </source>
</evidence>
<dbReference type="InterPro" id="IPR013106">
    <property type="entry name" value="Ig_V-set"/>
</dbReference>
<proteinExistence type="predicted"/>